<protein>
    <submittedName>
        <fullName evidence="2">Unannotated protein</fullName>
    </submittedName>
</protein>
<dbReference type="PANTHER" id="PTHR39420:SF2">
    <property type="entry name" value="HYDROLASE"/>
    <property type="match status" value="1"/>
</dbReference>
<dbReference type="EMBL" id="CAFBOV010000073">
    <property type="protein sequence ID" value="CAB4995200.1"/>
    <property type="molecule type" value="Genomic_DNA"/>
</dbReference>
<dbReference type="Pfam" id="PF10103">
    <property type="entry name" value="Zincin_2"/>
    <property type="match status" value="1"/>
</dbReference>
<dbReference type="InterPro" id="IPR042271">
    <property type="entry name" value="Zinicin_2_N"/>
</dbReference>
<evidence type="ECO:0000313" key="2">
    <source>
        <dbReference type="EMBL" id="CAB4670534.1"/>
    </source>
</evidence>
<accession>A0A6J6MCI1</accession>
<name>A0A6J6MCI1_9ZZZZ</name>
<dbReference type="PANTHER" id="PTHR39420">
    <property type="match status" value="1"/>
</dbReference>
<evidence type="ECO:0000313" key="1">
    <source>
        <dbReference type="EMBL" id="CAB4590063.1"/>
    </source>
</evidence>
<gene>
    <name evidence="1" type="ORF">UFOPK1826_00005</name>
    <name evidence="2" type="ORF">UFOPK2292_00782</name>
    <name evidence="3" type="ORF">UFOPK4020_00488</name>
</gene>
<dbReference type="AlphaFoldDB" id="A0A6J6MCI1"/>
<dbReference type="EMBL" id="CAEZUN010000001">
    <property type="protein sequence ID" value="CAB4590063.1"/>
    <property type="molecule type" value="Genomic_DNA"/>
</dbReference>
<evidence type="ECO:0000313" key="3">
    <source>
        <dbReference type="EMBL" id="CAB4995200.1"/>
    </source>
</evidence>
<sequence>MSSQAPVQWDMARQFAMTTAMNSTSTATSEPNVDPAIRIAIQQLAAVADMHVRDVTGLETSRTSEVPHIDVVNRSMWVHHTLIAYKPLFTEFATSISGQTVIQPVGSDGELSETEHSGEINAMMGNLIKMMAPAMLGMSVGSMIGQLALRAFGQYDLPLPREPHEQLLFVARNCEEFAKDWSINISDMQMWLLVQELTFHAIYQNPIVRTTITDAVKKHVSGFRPSPNALAERLSKIDVTNNDPAAMMQKLLGDPSLLLGAVRSPEQALLAPKLDAMISAIVGYVDHVVDTVAERIIGTGAQIAEAVRRRRVEARSQDQFVEQLLGLRLTTKQMDEGHAFINGVIERASFDGLSGLWTKPGNLPTPNEIVAPGLWLERINF</sequence>
<reference evidence="2" key="1">
    <citation type="submission" date="2020-05" db="EMBL/GenBank/DDBJ databases">
        <authorList>
            <person name="Chiriac C."/>
            <person name="Salcher M."/>
            <person name="Ghai R."/>
            <person name="Kavagutti S V."/>
        </authorList>
    </citation>
    <scope>NUCLEOTIDE SEQUENCE</scope>
</reference>
<dbReference type="EMBL" id="CAEZWU010000104">
    <property type="protein sequence ID" value="CAB4670534.1"/>
    <property type="molecule type" value="Genomic_DNA"/>
</dbReference>
<dbReference type="InterPro" id="IPR018766">
    <property type="entry name" value="Zinicin_2"/>
</dbReference>
<dbReference type="NCBIfam" id="TIGR03624">
    <property type="entry name" value="putative hydrolase"/>
    <property type="match status" value="1"/>
</dbReference>
<dbReference type="Gene3D" id="1.20.150.30">
    <property type="entry name" value="Zincin-like metallopeptidase, N-terminal domain"/>
    <property type="match status" value="1"/>
</dbReference>
<dbReference type="SUPFAM" id="SSF55486">
    <property type="entry name" value="Metalloproteases ('zincins'), catalytic domain"/>
    <property type="match status" value="1"/>
</dbReference>
<proteinExistence type="predicted"/>
<organism evidence="2">
    <name type="scientific">freshwater metagenome</name>
    <dbReference type="NCBI Taxonomy" id="449393"/>
    <lineage>
        <taxon>unclassified sequences</taxon>
        <taxon>metagenomes</taxon>
        <taxon>ecological metagenomes</taxon>
    </lineage>
</organism>